<keyword evidence="3" id="KW-1185">Reference proteome</keyword>
<reference evidence="2 3" key="1">
    <citation type="journal article" date="2019" name="Int. J. Syst. Evol. Microbiol.">
        <title>The Global Catalogue of Microorganisms (GCM) 10K type strain sequencing project: providing services to taxonomists for standard genome sequencing and annotation.</title>
        <authorList>
            <consortium name="The Broad Institute Genomics Platform"/>
            <consortium name="The Broad Institute Genome Sequencing Center for Infectious Disease"/>
            <person name="Wu L."/>
            <person name="Ma J."/>
        </authorList>
    </citation>
    <scope>NUCLEOTIDE SEQUENCE [LARGE SCALE GENOMIC DNA]</scope>
    <source>
        <strain evidence="2 3">JCM 13476</strain>
    </source>
</reference>
<comment type="caution">
    <text evidence="2">The sequence shown here is derived from an EMBL/GenBank/DDBJ whole genome shotgun (WGS) entry which is preliminary data.</text>
</comment>
<dbReference type="EMBL" id="BAAAEJ010000007">
    <property type="protein sequence ID" value="GAA0391952.1"/>
    <property type="molecule type" value="Genomic_DNA"/>
</dbReference>
<proteinExistence type="predicted"/>
<name>A0ABN0YDT8_9CAUL</name>
<accession>A0ABN0YDT8</accession>
<evidence type="ECO:0000313" key="3">
    <source>
        <dbReference type="Proteomes" id="UP001500791"/>
    </source>
</evidence>
<feature type="region of interest" description="Disordered" evidence="1">
    <location>
        <begin position="1"/>
        <end position="26"/>
    </location>
</feature>
<evidence type="ECO:0000256" key="1">
    <source>
        <dbReference type="SAM" id="MobiDB-lite"/>
    </source>
</evidence>
<feature type="region of interest" description="Disordered" evidence="1">
    <location>
        <begin position="124"/>
        <end position="164"/>
    </location>
</feature>
<sequence length="164" mass="17950">MPAEAIVAASPSSTVSSAGQNIGAGSSLKLTTSQQIDNWLSDDTRRDEMPVWREEEPRRMTGEVSLGIGSHDYSHVSGYVDLPVGENATVSLGFSQTKNGWYERPIGRDGLFWDPRDPYNEWGGLGRRAWTTPSGQSVSPFDDGSRIPRHRVSPKSENADTPTN</sequence>
<protein>
    <submittedName>
        <fullName evidence="2">Uncharacterized protein</fullName>
    </submittedName>
</protein>
<feature type="compositionally biased region" description="Low complexity" evidence="1">
    <location>
        <begin position="1"/>
        <end position="18"/>
    </location>
</feature>
<gene>
    <name evidence="2" type="ORF">GCM10009093_18180</name>
</gene>
<evidence type="ECO:0000313" key="2">
    <source>
        <dbReference type="EMBL" id="GAA0391952.1"/>
    </source>
</evidence>
<feature type="compositionally biased region" description="Polar residues" evidence="1">
    <location>
        <begin position="155"/>
        <end position="164"/>
    </location>
</feature>
<dbReference type="Proteomes" id="UP001500791">
    <property type="component" value="Unassembled WGS sequence"/>
</dbReference>
<organism evidence="2 3">
    <name type="scientific">Brevundimonas terrae</name>
    <dbReference type="NCBI Taxonomy" id="363631"/>
    <lineage>
        <taxon>Bacteria</taxon>
        <taxon>Pseudomonadati</taxon>
        <taxon>Pseudomonadota</taxon>
        <taxon>Alphaproteobacteria</taxon>
        <taxon>Caulobacterales</taxon>
        <taxon>Caulobacteraceae</taxon>
        <taxon>Brevundimonas</taxon>
    </lineage>
</organism>